<dbReference type="GO" id="GO:0005886">
    <property type="term" value="C:plasma membrane"/>
    <property type="evidence" value="ECO:0007669"/>
    <property type="project" value="UniProtKB-SubCell"/>
</dbReference>
<keyword evidence="5" id="KW-0597">Phosphoprotein</keyword>
<dbReference type="InterPro" id="IPR004010">
    <property type="entry name" value="Double_Cache_2"/>
</dbReference>
<dbReference type="GO" id="GO:0005524">
    <property type="term" value="F:ATP binding"/>
    <property type="evidence" value="ECO:0007669"/>
    <property type="project" value="UniProtKB-KW"/>
</dbReference>
<dbReference type="SUPFAM" id="SSF52172">
    <property type="entry name" value="CheY-like"/>
    <property type="match status" value="1"/>
</dbReference>
<evidence type="ECO:0000256" key="13">
    <source>
        <dbReference type="ARBA" id="ARBA00023136"/>
    </source>
</evidence>
<evidence type="ECO:0000256" key="12">
    <source>
        <dbReference type="ARBA" id="ARBA00023012"/>
    </source>
</evidence>
<dbReference type="SMART" id="SM00388">
    <property type="entry name" value="HisKA"/>
    <property type="match status" value="1"/>
</dbReference>
<feature type="domain" description="PAC" evidence="17">
    <location>
        <begin position="518"/>
        <end position="570"/>
    </location>
</feature>
<proteinExistence type="predicted"/>
<evidence type="ECO:0000259" key="16">
    <source>
        <dbReference type="PROSITE" id="PS50110"/>
    </source>
</evidence>
<dbReference type="SMART" id="SM00387">
    <property type="entry name" value="HATPase_c"/>
    <property type="match status" value="1"/>
</dbReference>
<dbReference type="InterPro" id="IPR003661">
    <property type="entry name" value="HisK_dim/P_dom"/>
</dbReference>
<feature type="domain" description="Response regulatory" evidence="16">
    <location>
        <begin position="839"/>
        <end position="958"/>
    </location>
</feature>
<dbReference type="Gene3D" id="3.40.50.2300">
    <property type="match status" value="1"/>
</dbReference>
<dbReference type="InterPro" id="IPR000014">
    <property type="entry name" value="PAS"/>
</dbReference>
<dbReference type="InterPro" id="IPR013656">
    <property type="entry name" value="PAS_4"/>
</dbReference>
<keyword evidence="4" id="KW-1003">Cell membrane</keyword>
<dbReference type="SMART" id="SM00448">
    <property type="entry name" value="REC"/>
    <property type="match status" value="1"/>
</dbReference>
<evidence type="ECO:0000313" key="18">
    <source>
        <dbReference type="EMBL" id="KUG29771.1"/>
    </source>
</evidence>
<evidence type="ECO:0000256" key="7">
    <source>
        <dbReference type="ARBA" id="ARBA00022692"/>
    </source>
</evidence>
<dbReference type="PANTHER" id="PTHR45339:SF3">
    <property type="entry name" value="HISTIDINE KINASE"/>
    <property type="match status" value="1"/>
</dbReference>
<dbReference type="SMART" id="SM01049">
    <property type="entry name" value="Cache_2"/>
    <property type="match status" value="1"/>
</dbReference>
<comment type="caution">
    <text evidence="18">The sequence shown here is derived from an EMBL/GenBank/DDBJ whole genome shotgun (WGS) entry which is preliminary data.</text>
</comment>
<dbReference type="AlphaFoldDB" id="A0A0W8G9F4"/>
<feature type="transmembrane region" description="Helical" evidence="14">
    <location>
        <begin position="7"/>
        <end position="32"/>
    </location>
</feature>
<dbReference type="CDD" id="cd00130">
    <property type="entry name" value="PAS"/>
    <property type="match status" value="1"/>
</dbReference>
<dbReference type="InterPro" id="IPR001610">
    <property type="entry name" value="PAC"/>
</dbReference>
<dbReference type="SUPFAM" id="SSF55874">
    <property type="entry name" value="ATPase domain of HSP90 chaperone/DNA topoisomerase II/histidine kinase"/>
    <property type="match status" value="1"/>
</dbReference>
<evidence type="ECO:0000256" key="9">
    <source>
        <dbReference type="ARBA" id="ARBA00022777"/>
    </source>
</evidence>
<evidence type="ECO:0000256" key="3">
    <source>
        <dbReference type="ARBA" id="ARBA00012438"/>
    </source>
</evidence>
<keyword evidence="7 14" id="KW-0812">Transmembrane</keyword>
<dbReference type="Gene3D" id="3.30.450.20">
    <property type="entry name" value="PAS domain"/>
    <property type="match status" value="3"/>
</dbReference>
<dbReference type="InterPro" id="IPR036890">
    <property type="entry name" value="HATPase_C_sf"/>
</dbReference>
<feature type="transmembrane region" description="Helical" evidence="14">
    <location>
        <begin position="349"/>
        <end position="368"/>
    </location>
</feature>
<dbReference type="Gene3D" id="3.30.565.10">
    <property type="entry name" value="Histidine kinase-like ATPase, C-terminal domain"/>
    <property type="match status" value="1"/>
</dbReference>
<evidence type="ECO:0000259" key="15">
    <source>
        <dbReference type="PROSITE" id="PS50109"/>
    </source>
</evidence>
<dbReference type="Pfam" id="PF00512">
    <property type="entry name" value="HisKA"/>
    <property type="match status" value="1"/>
</dbReference>
<dbReference type="Pfam" id="PF08448">
    <property type="entry name" value="PAS_4"/>
    <property type="match status" value="1"/>
</dbReference>
<dbReference type="PROSITE" id="PS50110">
    <property type="entry name" value="RESPONSE_REGULATORY"/>
    <property type="match status" value="1"/>
</dbReference>
<evidence type="ECO:0000259" key="17">
    <source>
        <dbReference type="PROSITE" id="PS50113"/>
    </source>
</evidence>
<keyword evidence="12" id="KW-0902">Two-component regulatory system</keyword>
<dbReference type="Gene3D" id="1.10.287.130">
    <property type="match status" value="1"/>
</dbReference>
<evidence type="ECO:0000256" key="4">
    <source>
        <dbReference type="ARBA" id="ARBA00022475"/>
    </source>
</evidence>
<gene>
    <name evidence="18" type="ORF">ASZ90_000335</name>
</gene>
<dbReference type="SMART" id="SM00086">
    <property type="entry name" value="PAC"/>
    <property type="match status" value="1"/>
</dbReference>
<dbReference type="PROSITE" id="PS50113">
    <property type="entry name" value="PAC"/>
    <property type="match status" value="1"/>
</dbReference>
<comment type="subcellular location">
    <subcellularLocation>
        <location evidence="2">Cell membrane</location>
        <topology evidence="2">Multi-pass membrane protein</topology>
    </subcellularLocation>
</comment>
<keyword evidence="11 14" id="KW-1133">Transmembrane helix</keyword>
<dbReference type="EMBL" id="LNQE01000039">
    <property type="protein sequence ID" value="KUG29771.1"/>
    <property type="molecule type" value="Genomic_DNA"/>
</dbReference>
<dbReference type="PRINTS" id="PR00344">
    <property type="entry name" value="BCTRLSENSOR"/>
</dbReference>
<evidence type="ECO:0000256" key="5">
    <source>
        <dbReference type="ARBA" id="ARBA00022553"/>
    </source>
</evidence>
<dbReference type="SUPFAM" id="SSF47384">
    <property type="entry name" value="Homodimeric domain of signal transducing histidine kinase"/>
    <property type="match status" value="1"/>
</dbReference>
<keyword evidence="6" id="KW-0808">Transferase</keyword>
<dbReference type="InterPro" id="IPR003594">
    <property type="entry name" value="HATPase_dom"/>
</dbReference>
<organism evidence="18">
    <name type="scientific">hydrocarbon metagenome</name>
    <dbReference type="NCBI Taxonomy" id="938273"/>
    <lineage>
        <taxon>unclassified sequences</taxon>
        <taxon>metagenomes</taxon>
        <taxon>ecological metagenomes</taxon>
    </lineage>
</organism>
<dbReference type="GO" id="GO:0000155">
    <property type="term" value="F:phosphorelay sensor kinase activity"/>
    <property type="evidence" value="ECO:0007669"/>
    <property type="project" value="InterPro"/>
</dbReference>
<dbReference type="InterPro" id="IPR000700">
    <property type="entry name" value="PAS-assoc_C"/>
</dbReference>
<dbReference type="InterPro" id="IPR033480">
    <property type="entry name" value="sCache_2"/>
</dbReference>
<dbReference type="InterPro" id="IPR036097">
    <property type="entry name" value="HisK_dim/P_sf"/>
</dbReference>
<feature type="domain" description="Histidine kinase" evidence="15">
    <location>
        <begin position="588"/>
        <end position="811"/>
    </location>
</feature>
<evidence type="ECO:0000256" key="11">
    <source>
        <dbReference type="ARBA" id="ARBA00022989"/>
    </source>
</evidence>
<dbReference type="PROSITE" id="PS50109">
    <property type="entry name" value="HIS_KIN"/>
    <property type="match status" value="1"/>
</dbReference>
<dbReference type="InterPro" id="IPR004358">
    <property type="entry name" value="Sig_transdc_His_kin-like_C"/>
</dbReference>
<evidence type="ECO:0000256" key="14">
    <source>
        <dbReference type="SAM" id="Phobius"/>
    </source>
</evidence>
<name>A0A0W8G9F4_9ZZZZ</name>
<evidence type="ECO:0000256" key="10">
    <source>
        <dbReference type="ARBA" id="ARBA00022840"/>
    </source>
</evidence>
<dbReference type="InterPro" id="IPR035965">
    <property type="entry name" value="PAS-like_dom_sf"/>
</dbReference>
<dbReference type="FunFam" id="3.30.565.10:FF:000010">
    <property type="entry name" value="Sensor histidine kinase RcsC"/>
    <property type="match status" value="1"/>
</dbReference>
<reference evidence="18" key="1">
    <citation type="journal article" date="2015" name="Proc. Natl. Acad. Sci. U.S.A.">
        <title>Networks of energetic and metabolic interactions define dynamics in microbial communities.</title>
        <authorList>
            <person name="Embree M."/>
            <person name="Liu J.K."/>
            <person name="Al-Bassam M.M."/>
            <person name="Zengler K."/>
        </authorList>
    </citation>
    <scope>NUCLEOTIDE SEQUENCE</scope>
</reference>
<protein>
    <recommendedName>
        <fullName evidence="3">histidine kinase</fullName>
        <ecNumber evidence="3">2.7.13.3</ecNumber>
    </recommendedName>
</protein>
<dbReference type="PANTHER" id="PTHR45339">
    <property type="entry name" value="HYBRID SIGNAL TRANSDUCTION HISTIDINE KINASE J"/>
    <property type="match status" value="1"/>
</dbReference>
<dbReference type="InterPro" id="IPR005467">
    <property type="entry name" value="His_kinase_dom"/>
</dbReference>
<dbReference type="InterPro" id="IPR011006">
    <property type="entry name" value="CheY-like_superfamily"/>
</dbReference>
<dbReference type="InterPro" id="IPR001789">
    <property type="entry name" value="Sig_transdc_resp-reg_receiver"/>
</dbReference>
<dbReference type="FunFam" id="1.10.287.130:FF:000002">
    <property type="entry name" value="Two-component osmosensing histidine kinase"/>
    <property type="match status" value="1"/>
</dbReference>
<dbReference type="EC" id="2.7.13.3" evidence="3"/>
<sequence length="966" mass="105324">MLKTKSFSTIIFVTVSSVALVASLAGMGFWAFQKYADFQEEAESLRRDFVERNKAEILYQVDTAINYLHHQISIAEARGRAMVRERTLDAVAVAGKLVERHADGMDRAGLERLVMDTLRLIRFNNGRGYYFATRLDGTELLFAVRPELEGLNLLDVQATDGTFVIREMIDLVRREGEGFYEYDWTKPGADGESHRKVAYLKYFEPLDCFIGTGEYIEDQAAELKQEALGWLVQVRFGQGGYLFGSTFLGEPLFTNGEITMGGPSVWELTDPSGIKIIQEQQRLAATPPGGGFLEYSWRKLEGNAPSPKIAYVRGIPAWKWIIGAGFYVDEVEAAVAVQYDQLISELRGGLARGALLCLALVGAILLLTGTISRRINRQLAAITDYLARAATRQTRISPDTMRLREFRDIVGSVNALLDAQAGIEKALRQRSEELATVLDTLPALVWIAHDPQCRVITANRAVNELLGVPPAAPLADSPSKAPGQAPTQPVIRLKADGSPCRDDELPLQRAIALGRQVDCAEMSFLLPDGRQVHVAGSASPLFEEDGAIRGAVAVGWDITERMQGVEALIRAKEAAEAANHAKSEFLANMSHEIRTPLNGILGMLQLLHLTALSREQDDYVEVAIQSGRRLTSLLSDILDLSRIEAGRLSVREEVFETANLRKAALELFALAVADKGLAMEFVIADGMPPRVVGDEARLRQILFNLIGNAIKFTEAGRVLVEVSPLPSADASSRFHVLLTVRDTGIGIPDDMVRTIFEPFSQAEGAYTRRFQGAGLGLSIVKNLVGLLGGSICVDTEPGQGATFYVSLPLRLAAGDDAVQAGNPQPDPPAAIRRDAGTPRVLIVEDVDSNRLALTVVLEKFGMRPDVAANGQEALAALSENDYDAVLMDVQMPVMDGVEATRRIRDGQAGRDKADVPIIALTAYAMSGDRETFLAAGMDDYLAKPVDMRELREVLERVLAGGRGGGR</sequence>
<dbReference type="Pfam" id="PF00072">
    <property type="entry name" value="Response_reg"/>
    <property type="match status" value="1"/>
</dbReference>
<dbReference type="SUPFAM" id="SSF55785">
    <property type="entry name" value="PYP-like sensor domain (PAS domain)"/>
    <property type="match status" value="1"/>
</dbReference>
<dbReference type="CDD" id="cd00082">
    <property type="entry name" value="HisKA"/>
    <property type="match status" value="1"/>
</dbReference>
<keyword evidence="9" id="KW-0418">Kinase</keyword>
<evidence type="ECO:0000256" key="1">
    <source>
        <dbReference type="ARBA" id="ARBA00000085"/>
    </source>
</evidence>
<evidence type="ECO:0000256" key="6">
    <source>
        <dbReference type="ARBA" id="ARBA00022679"/>
    </source>
</evidence>
<dbReference type="Pfam" id="PF02518">
    <property type="entry name" value="HATPase_c"/>
    <property type="match status" value="1"/>
</dbReference>
<evidence type="ECO:0000256" key="2">
    <source>
        <dbReference type="ARBA" id="ARBA00004651"/>
    </source>
</evidence>
<dbReference type="CDD" id="cd16922">
    <property type="entry name" value="HATPase_EvgS-ArcB-TorS-like"/>
    <property type="match status" value="1"/>
</dbReference>
<dbReference type="CDD" id="cd17546">
    <property type="entry name" value="REC_hyHK_CKI1_RcsC-like"/>
    <property type="match status" value="1"/>
</dbReference>
<keyword evidence="8" id="KW-0547">Nucleotide-binding</keyword>
<comment type="catalytic activity">
    <reaction evidence="1">
        <text>ATP + protein L-histidine = ADP + protein N-phospho-L-histidine.</text>
        <dbReference type="EC" id="2.7.13.3"/>
    </reaction>
</comment>
<keyword evidence="13 14" id="KW-0472">Membrane</keyword>
<dbReference type="Pfam" id="PF08269">
    <property type="entry name" value="dCache_2"/>
    <property type="match status" value="1"/>
</dbReference>
<evidence type="ECO:0000256" key="8">
    <source>
        <dbReference type="ARBA" id="ARBA00022741"/>
    </source>
</evidence>
<accession>A0A0W8G9F4</accession>
<keyword evidence="10" id="KW-0067">ATP-binding</keyword>